<name>A0ABV0W828_9TELE</name>
<accession>A0ABV0W828</accession>
<gene>
    <name evidence="2" type="ORF">XENORESO_002334</name>
</gene>
<comment type="caution">
    <text evidence="2">The sequence shown here is derived from an EMBL/GenBank/DDBJ whole genome shotgun (WGS) entry which is preliminary data.</text>
</comment>
<dbReference type="EMBL" id="JAHRIM010031432">
    <property type="protein sequence ID" value="MEQ2265103.1"/>
    <property type="molecule type" value="Genomic_DNA"/>
</dbReference>
<evidence type="ECO:0000256" key="1">
    <source>
        <dbReference type="SAM" id="MobiDB-lite"/>
    </source>
</evidence>
<evidence type="ECO:0000313" key="3">
    <source>
        <dbReference type="Proteomes" id="UP001444071"/>
    </source>
</evidence>
<evidence type="ECO:0000313" key="2">
    <source>
        <dbReference type="EMBL" id="MEQ2265103.1"/>
    </source>
</evidence>
<keyword evidence="3" id="KW-1185">Reference proteome</keyword>
<protein>
    <submittedName>
        <fullName evidence="2">Uncharacterized protein</fullName>
    </submittedName>
</protein>
<reference evidence="2 3" key="1">
    <citation type="submission" date="2021-06" db="EMBL/GenBank/DDBJ databases">
        <authorList>
            <person name="Palmer J.M."/>
        </authorList>
    </citation>
    <scope>NUCLEOTIDE SEQUENCE [LARGE SCALE GENOMIC DNA]</scope>
    <source>
        <strain evidence="2 3">XR_2019</strain>
        <tissue evidence="2">Muscle</tissue>
    </source>
</reference>
<organism evidence="2 3">
    <name type="scientific">Xenotaenia resolanae</name>
    <dbReference type="NCBI Taxonomy" id="208358"/>
    <lineage>
        <taxon>Eukaryota</taxon>
        <taxon>Metazoa</taxon>
        <taxon>Chordata</taxon>
        <taxon>Craniata</taxon>
        <taxon>Vertebrata</taxon>
        <taxon>Euteleostomi</taxon>
        <taxon>Actinopterygii</taxon>
        <taxon>Neopterygii</taxon>
        <taxon>Teleostei</taxon>
        <taxon>Neoteleostei</taxon>
        <taxon>Acanthomorphata</taxon>
        <taxon>Ovalentaria</taxon>
        <taxon>Atherinomorphae</taxon>
        <taxon>Cyprinodontiformes</taxon>
        <taxon>Goodeidae</taxon>
        <taxon>Xenotaenia</taxon>
    </lineage>
</organism>
<proteinExistence type="predicted"/>
<dbReference type="Proteomes" id="UP001444071">
    <property type="component" value="Unassembled WGS sequence"/>
</dbReference>
<sequence length="139" mass="15201">MKRVILHLRAQFHDSCRGFQGSTPVSGKTSLRKKLNTNGSQPSPAMTDPFCTNTRRKHGQLRTQTQGWKLVRPFIADGAALEGAEDFGYCTISIAPSNSLLGLSLFPIHVKLQSALKLSKRKPPLGSLHHPPASSTPSW</sequence>
<feature type="region of interest" description="Disordered" evidence="1">
    <location>
        <begin position="20"/>
        <end position="50"/>
    </location>
</feature>
<feature type="compositionally biased region" description="Polar residues" evidence="1">
    <location>
        <begin position="20"/>
        <end position="29"/>
    </location>
</feature>